<dbReference type="Pfam" id="PF01641">
    <property type="entry name" value="SelR"/>
    <property type="match status" value="1"/>
</dbReference>
<dbReference type="GO" id="GO:0005737">
    <property type="term" value="C:cytoplasm"/>
    <property type="evidence" value="ECO:0007669"/>
    <property type="project" value="TreeGrafter"/>
</dbReference>
<dbReference type="AlphaFoldDB" id="V8NFB6"/>
<gene>
    <name evidence="6" type="ORF">L345_14001</name>
</gene>
<dbReference type="SUPFAM" id="SSF51316">
    <property type="entry name" value="Mss4-like"/>
    <property type="match status" value="1"/>
</dbReference>
<evidence type="ECO:0000259" key="5">
    <source>
        <dbReference type="PROSITE" id="PS51790"/>
    </source>
</evidence>
<dbReference type="EMBL" id="AZIM01004827">
    <property type="protein sequence ID" value="ETE60257.1"/>
    <property type="molecule type" value="Genomic_DNA"/>
</dbReference>
<dbReference type="GO" id="GO:0033743">
    <property type="term" value="F:peptide-methionine (R)-S-oxide reductase activity"/>
    <property type="evidence" value="ECO:0007669"/>
    <property type="project" value="InterPro"/>
</dbReference>
<evidence type="ECO:0000256" key="1">
    <source>
        <dbReference type="ARBA" id="ARBA00007174"/>
    </source>
</evidence>
<dbReference type="Gene3D" id="2.170.150.20">
    <property type="entry name" value="Peptide methionine sulfoxide reductase"/>
    <property type="match status" value="1"/>
</dbReference>
<keyword evidence="7" id="KW-1185">Reference proteome</keyword>
<proteinExistence type="inferred from homology"/>
<protein>
    <recommendedName>
        <fullName evidence="2">L-methionine (R)-S-oxide reductase</fullName>
        <ecNumber evidence="2">1.8.4.14</ecNumber>
    </recommendedName>
</protein>
<dbReference type="OrthoDB" id="44061at2759"/>
<keyword evidence="3" id="KW-0560">Oxidoreductase</keyword>
<feature type="non-terminal residue" evidence="6">
    <location>
        <position position="171"/>
    </location>
</feature>
<comment type="caution">
    <text evidence="6">The sequence shown here is derived from an EMBL/GenBank/DDBJ whole genome shotgun (WGS) entry which is preliminary data.</text>
</comment>
<feature type="domain" description="MsrB" evidence="5">
    <location>
        <begin position="94"/>
        <end position="171"/>
    </location>
</feature>
<evidence type="ECO:0000256" key="2">
    <source>
        <dbReference type="ARBA" id="ARBA00012498"/>
    </source>
</evidence>
<evidence type="ECO:0000256" key="4">
    <source>
        <dbReference type="ARBA" id="ARBA00049261"/>
    </source>
</evidence>
<dbReference type="EC" id="1.8.4.14" evidence="2"/>
<dbReference type="PANTHER" id="PTHR10173">
    <property type="entry name" value="METHIONINE SULFOXIDE REDUCTASE"/>
    <property type="match status" value="1"/>
</dbReference>
<dbReference type="PROSITE" id="PS51790">
    <property type="entry name" value="MSRB"/>
    <property type="match status" value="1"/>
</dbReference>
<dbReference type="GO" id="GO:0033745">
    <property type="term" value="F:L-methionine-(R)-S-oxide reductase activity"/>
    <property type="evidence" value="ECO:0007669"/>
    <property type="project" value="UniProtKB-EC"/>
</dbReference>
<dbReference type="InterPro" id="IPR002579">
    <property type="entry name" value="Met_Sox_Rdtase_MsrB_dom"/>
</dbReference>
<accession>V8NFB6</accession>
<dbReference type="GO" id="GO:0006979">
    <property type="term" value="P:response to oxidative stress"/>
    <property type="evidence" value="ECO:0007669"/>
    <property type="project" value="InterPro"/>
</dbReference>
<feature type="non-terminal residue" evidence="6">
    <location>
        <position position="1"/>
    </location>
</feature>
<dbReference type="PANTHER" id="PTHR10173:SF56">
    <property type="entry name" value="METHIONINE-R-SULFOXIDE REDUCTASE B3"/>
    <property type="match status" value="1"/>
</dbReference>
<dbReference type="InterPro" id="IPR028427">
    <property type="entry name" value="Met_Sox_Rdtase_MsrB"/>
</dbReference>
<evidence type="ECO:0000313" key="6">
    <source>
        <dbReference type="EMBL" id="ETE60257.1"/>
    </source>
</evidence>
<sequence>MACWRRFVAGMSKEEKRWRGPTAVTHKSCPEVFEYTSEQLMSKADRCYSKFKLKIHSSQKRANASRKLWFYYPTLEFQARSRREKKNYKVTFSHEELRKRLTPLQYHVTQEKGTERKYCVIKQLLYSDKSAFEGEFTYNKAHGIYKCVVCGSPLFSKKKITNLKRSLTPIQ</sequence>
<dbReference type="InterPro" id="IPR011057">
    <property type="entry name" value="Mss4-like_sf"/>
</dbReference>
<evidence type="ECO:0000256" key="3">
    <source>
        <dbReference type="ARBA" id="ARBA00023002"/>
    </source>
</evidence>
<organism evidence="6 7">
    <name type="scientific">Ophiophagus hannah</name>
    <name type="common">King cobra</name>
    <name type="synonym">Naja hannah</name>
    <dbReference type="NCBI Taxonomy" id="8665"/>
    <lineage>
        <taxon>Eukaryota</taxon>
        <taxon>Metazoa</taxon>
        <taxon>Chordata</taxon>
        <taxon>Craniata</taxon>
        <taxon>Vertebrata</taxon>
        <taxon>Euteleostomi</taxon>
        <taxon>Lepidosauria</taxon>
        <taxon>Squamata</taxon>
        <taxon>Bifurcata</taxon>
        <taxon>Unidentata</taxon>
        <taxon>Episquamata</taxon>
        <taxon>Toxicofera</taxon>
        <taxon>Serpentes</taxon>
        <taxon>Colubroidea</taxon>
        <taxon>Elapidae</taxon>
        <taxon>Elapinae</taxon>
        <taxon>Ophiophagus</taxon>
    </lineage>
</organism>
<comment type="similarity">
    <text evidence="1">Belongs to the MsrB Met sulfoxide reductase family.</text>
</comment>
<name>V8NFB6_OPHHA</name>
<dbReference type="GO" id="GO:0030091">
    <property type="term" value="P:protein repair"/>
    <property type="evidence" value="ECO:0007669"/>
    <property type="project" value="InterPro"/>
</dbReference>
<comment type="catalytic activity">
    <reaction evidence="4">
        <text>[thioredoxin]-disulfide + L-methionine + H2O = L-methionine (R)-S-oxide + [thioredoxin]-dithiol</text>
        <dbReference type="Rhea" id="RHEA:21260"/>
        <dbReference type="Rhea" id="RHEA-COMP:10698"/>
        <dbReference type="Rhea" id="RHEA-COMP:10700"/>
        <dbReference type="ChEBI" id="CHEBI:15377"/>
        <dbReference type="ChEBI" id="CHEBI:29950"/>
        <dbReference type="ChEBI" id="CHEBI:50058"/>
        <dbReference type="ChEBI" id="CHEBI:57844"/>
        <dbReference type="ChEBI" id="CHEBI:58773"/>
        <dbReference type="EC" id="1.8.4.14"/>
    </reaction>
</comment>
<evidence type="ECO:0000313" key="7">
    <source>
        <dbReference type="Proteomes" id="UP000018936"/>
    </source>
</evidence>
<dbReference type="Proteomes" id="UP000018936">
    <property type="component" value="Unassembled WGS sequence"/>
</dbReference>
<reference evidence="6 7" key="1">
    <citation type="journal article" date="2013" name="Proc. Natl. Acad. Sci. U.S.A.">
        <title>The king cobra genome reveals dynamic gene evolution and adaptation in the snake venom system.</title>
        <authorList>
            <person name="Vonk F.J."/>
            <person name="Casewell N.R."/>
            <person name="Henkel C.V."/>
            <person name="Heimberg A.M."/>
            <person name="Jansen H.J."/>
            <person name="McCleary R.J."/>
            <person name="Kerkkamp H.M."/>
            <person name="Vos R.A."/>
            <person name="Guerreiro I."/>
            <person name="Calvete J.J."/>
            <person name="Wuster W."/>
            <person name="Woods A.E."/>
            <person name="Logan J.M."/>
            <person name="Harrison R.A."/>
            <person name="Castoe T.A."/>
            <person name="de Koning A.P."/>
            <person name="Pollock D.D."/>
            <person name="Yandell M."/>
            <person name="Calderon D."/>
            <person name="Renjifo C."/>
            <person name="Currier R.B."/>
            <person name="Salgado D."/>
            <person name="Pla D."/>
            <person name="Sanz L."/>
            <person name="Hyder A.S."/>
            <person name="Ribeiro J.M."/>
            <person name="Arntzen J.W."/>
            <person name="van den Thillart G.E."/>
            <person name="Boetzer M."/>
            <person name="Pirovano W."/>
            <person name="Dirks R.P."/>
            <person name="Spaink H.P."/>
            <person name="Duboule D."/>
            <person name="McGlinn E."/>
            <person name="Kini R.M."/>
            <person name="Richardson M.K."/>
        </authorList>
    </citation>
    <scope>NUCLEOTIDE SEQUENCE</scope>
    <source>
        <tissue evidence="6">Blood</tissue>
    </source>
</reference>